<protein>
    <submittedName>
        <fullName evidence="1">Uncharacterized protein</fullName>
    </submittedName>
</protein>
<evidence type="ECO:0000313" key="2">
    <source>
        <dbReference type="Proteomes" id="UP000828390"/>
    </source>
</evidence>
<dbReference type="Proteomes" id="UP000828390">
    <property type="component" value="Unassembled WGS sequence"/>
</dbReference>
<accession>A0A9D4GYF5</accession>
<proteinExistence type="predicted"/>
<organism evidence="1 2">
    <name type="scientific">Dreissena polymorpha</name>
    <name type="common">Zebra mussel</name>
    <name type="synonym">Mytilus polymorpha</name>
    <dbReference type="NCBI Taxonomy" id="45954"/>
    <lineage>
        <taxon>Eukaryota</taxon>
        <taxon>Metazoa</taxon>
        <taxon>Spiralia</taxon>
        <taxon>Lophotrochozoa</taxon>
        <taxon>Mollusca</taxon>
        <taxon>Bivalvia</taxon>
        <taxon>Autobranchia</taxon>
        <taxon>Heteroconchia</taxon>
        <taxon>Euheterodonta</taxon>
        <taxon>Imparidentia</taxon>
        <taxon>Neoheterodontei</taxon>
        <taxon>Myida</taxon>
        <taxon>Dreissenoidea</taxon>
        <taxon>Dreissenidae</taxon>
        <taxon>Dreissena</taxon>
    </lineage>
</organism>
<gene>
    <name evidence="1" type="ORF">DPMN_127035</name>
</gene>
<reference evidence="1" key="2">
    <citation type="submission" date="2020-11" db="EMBL/GenBank/DDBJ databases">
        <authorList>
            <person name="McCartney M.A."/>
            <person name="Auch B."/>
            <person name="Kono T."/>
            <person name="Mallez S."/>
            <person name="Becker A."/>
            <person name="Gohl D.M."/>
            <person name="Silverstein K.A.T."/>
            <person name="Koren S."/>
            <person name="Bechman K.B."/>
            <person name="Herman A."/>
            <person name="Abrahante J.E."/>
            <person name="Garbe J."/>
        </authorList>
    </citation>
    <scope>NUCLEOTIDE SEQUENCE</scope>
    <source>
        <strain evidence="1">Duluth1</strain>
        <tissue evidence="1">Whole animal</tissue>
    </source>
</reference>
<dbReference type="AlphaFoldDB" id="A0A9D4GYF5"/>
<dbReference type="EMBL" id="JAIWYP010000005">
    <property type="protein sequence ID" value="KAH3825162.1"/>
    <property type="molecule type" value="Genomic_DNA"/>
</dbReference>
<sequence>MLAKSIIQITLTLGSYLFNKLIMHCRKNGRLRPYLDPHQELVGSNRRKEPGSKVLLCAAGCAVMELSVSGFSVTTLDLTIDIVPLYIEYQYVMISDKIIVPWVQRVIST</sequence>
<evidence type="ECO:0000313" key="1">
    <source>
        <dbReference type="EMBL" id="KAH3825162.1"/>
    </source>
</evidence>
<reference evidence="1" key="1">
    <citation type="journal article" date="2019" name="bioRxiv">
        <title>The Genome of the Zebra Mussel, Dreissena polymorpha: A Resource for Invasive Species Research.</title>
        <authorList>
            <person name="McCartney M.A."/>
            <person name="Auch B."/>
            <person name="Kono T."/>
            <person name="Mallez S."/>
            <person name="Zhang Y."/>
            <person name="Obille A."/>
            <person name="Becker A."/>
            <person name="Abrahante J.E."/>
            <person name="Garbe J."/>
            <person name="Badalamenti J.P."/>
            <person name="Herman A."/>
            <person name="Mangelson H."/>
            <person name="Liachko I."/>
            <person name="Sullivan S."/>
            <person name="Sone E.D."/>
            <person name="Koren S."/>
            <person name="Silverstein K.A.T."/>
            <person name="Beckman K.B."/>
            <person name="Gohl D.M."/>
        </authorList>
    </citation>
    <scope>NUCLEOTIDE SEQUENCE</scope>
    <source>
        <strain evidence="1">Duluth1</strain>
        <tissue evidence="1">Whole animal</tissue>
    </source>
</reference>
<name>A0A9D4GYF5_DREPO</name>
<keyword evidence="2" id="KW-1185">Reference proteome</keyword>
<comment type="caution">
    <text evidence="1">The sequence shown here is derived from an EMBL/GenBank/DDBJ whole genome shotgun (WGS) entry which is preliminary data.</text>
</comment>